<protein>
    <recommendedName>
        <fullName evidence="4">Mastermind-like protein 3</fullName>
    </recommendedName>
</protein>
<dbReference type="GO" id="GO:0005654">
    <property type="term" value="C:nucleoplasm"/>
    <property type="evidence" value="ECO:0007669"/>
    <property type="project" value="TreeGrafter"/>
</dbReference>
<dbReference type="PANTHER" id="PTHR15692">
    <property type="entry name" value="MASTERMIND-LIKE"/>
    <property type="match status" value="1"/>
</dbReference>
<dbReference type="GO" id="GO:0003713">
    <property type="term" value="F:transcription coactivator activity"/>
    <property type="evidence" value="ECO:0007669"/>
    <property type="project" value="InterPro"/>
</dbReference>
<proteinExistence type="predicted"/>
<dbReference type="InterPro" id="IPR046369">
    <property type="entry name" value="MAML1-3"/>
</dbReference>
<reference evidence="2 3" key="1">
    <citation type="submission" date="2020-03" db="EMBL/GenBank/DDBJ databases">
        <title>Dissostichus mawsoni Genome sequencing and assembly.</title>
        <authorList>
            <person name="Park H."/>
        </authorList>
    </citation>
    <scope>NUCLEOTIDE SEQUENCE [LARGE SCALE GENOMIC DNA]</scope>
    <source>
        <strain evidence="2">DM0001</strain>
        <tissue evidence="2">Muscle</tissue>
    </source>
</reference>
<feature type="compositionally biased region" description="Polar residues" evidence="1">
    <location>
        <begin position="222"/>
        <end position="234"/>
    </location>
</feature>
<feature type="compositionally biased region" description="Polar residues" evidence="1">
    <location>
        <begin position="27"/>
        <end position="39"/>
    </location>
</feature>
<dbReference type="OrthoDB" id="5982619at2759"/>
<keyword evidence="3" id="KW-1185">Reference proteome</keyword>
<dbReference type="PANTHER" id="PTHR15692:SF8">
    <property type="entry name" value="MASTERMIND-LIKE PROTEIN 3"/>
    <property type="match status" value="1"/>
</dbReference>
<feature type="region of interest" description="Disordered" evidence="1">
    <location>
        <begin position="154"/>
        <end position="234"/>
    </location>
</feature>
<accession>A0A7J5YSP6</accession>
<feature type="region of interest" description="Disordered" evidence="1">
    <location>
        <begin position="1"/>
        <end position="46"/>
    </location>
</feature>
<dbReference type="EMBL" id="JAAKFY010000009">
    <property type="protein sequence ID" value="KAF3851951.1"/>
    <property type="molecule type" value="Genomic_DNA"/>
</dbReference>
<evidence type="ECO:0000313" key="2">
    <source>
        <dbReference type="EMBL" id="KAF3851951.1"/>
    </source>
</evidence>
<dbReference type="AlphaFoldDB" id="A0A7J5YSP6"/>
<dbReference type="Proteomes" id="UP000518266">
    <property type="component" value="Unassembled WGS sequence"/>
</dbReference>
<evidence type="ECO:0000313" key="3">
    <source>
        <dbReference type="Proteomes" id="UP000518266"/>
    </source>
</evidence>
<name>A0A7J5YSP6_DISMA</name>
<comment type="caution">
    <text evidence="2">The sequence shown here is derived from an EMBL/GenBank/DDBJ whole genome shotgun (WGS) entry which is preliminary data.</text>
</comment>
<organism evidence="2 3">
    <name type="scientific">Dissostichus mawsoni</name>
    <name type="common">Antarctic cod</name>
    <dbReference type="NCBI Taxonomy" id="36200"/>
    <lineage>
        <taxon>Eukaryota</taxon>
        <taxon>Metazoa</taxon>
        <taxon>Chordata</taxon>
        <taxon>Craniata</taxon>
        <taxon>Vertebrata</taxon>
        <taxon>Euteleostomi</taxon>
        <taxon>Actinopterygii</taxon>
        <taxon>Neopterygii</taxon>
        <taxon>Teleostei</taxon>
        <taxon>Neoteleostei</taxon>
        <taxon>Acanthomorphata</taxon>
        <taxon>Eupercaria</taxon>
        <taxon>Perciformes</taxon>
        <taxon>Notothenioidei</taxon>
        <taxon>Nototheniidae</taxon>
        <taxon>Dissostichus</taxon>
    </lineage>
</organism>
<sequence length="234" mass="25329">MAQQRAKLLQQKQQQAANWSPAGAPTSPYNSGPFNQDKPNSPMMYPPQAFNAPQGPLVAGMTPNNGPKAPMNNYLPHNHMGMMGQQQPNSINQNTMTKQQQQQHTAAMLSYNNTKPLSHFSGSGVDHMGQRMTPPMGGNNQVKNPMMPPYMGGGEAAARARGRGRPRGQSRTDGPLDLRNFLHQGQVVRSGEGPYITSPPPLGQRSGGGEKRNGGEMGLNRALSNRQTLVESHI</sequence>
<evidence type="ECO:0000256" key="1">
    <source>
        <dbReference type="SAM" id="MobiDB-lite"/>
    </source>
</evidence>
<gene>
    <name evidence="2" type="ORF">F7725_005306</name>
</gene>
<feature type="compositionally biased region" description="Low complexity" evidence="1">
    <location>
        <begin position="1"/>
        <end position="17"/>
    </location>
</feature>
<dbReference type="GO" id="GO:0007221">
    <property type="term" value="P:positive regulation of transcription of Notch receptor target"/>
    <property type="evidence" value="ECO:0007669"/>
    <property type="project" value="InterPro"/>
</dbReference>
<evidence type="ECO:0008006" key="4">
    <source>
        <dbReference type="Google" id="ProtNLM"/>
    </source>
</evidence>